<dbReference type="InterPro" id="IPR000408">
    <property type="entry name" value="Reg_chr_condens"/>
</dbReference>
<dbReference type="SUPFAM" id="SSF50985">
    <property type="entry name" value="RCC1/BLIP-II"/>
    <property type="match status" value="1"/>
</dbReference>
<comment type="caution">
    <text evidence="5">The sequence shown here is derived from an EMBL/GenBank/DDBJ whole genome shotgun (WGS) entry which is preliminary data.</text>
</comment>
<keyword evidence="2" id="KW-0677">Repeat</keyword>
<dbReference type="Gene3D" id="2.130.10.30">
    <property type="entry name" value="Regulator of chromosome condensation 1/beta-lactamase-inhibitor protein II"/>
    <property type="match status" value="2"/>
</dbReference>
<dbReference type="EMBL" id="VCAU01000006">
    <property type="protein sequence ID" value="KAF9893883.1"/>
    <property type="molecule type" value="Genomic_DNA"/>
</dbReference>
<dbReference type="PROSITE" id="PS50012">
    <property type="entry name" value="RCC1_3"/>
    <property type="match status" value="4"/>
</dbReference>
<evidence type="ECO:0000256" key="3">
    <source>
        <dbReference type="PROSITE-ProRule" id="PRU00235"/>
    </source>
</evidence>
<feature type="domain" description="RCC1-like" evidence="4">
    <location>
        <begin position="3"/>
        <end position="378"/>
    </location>
</feature>
<dbReference type="InterPro" id="IPR058923">
    <property type="entry name" value="RCC1-like_dom"/>
</dbReference>
<reference evidence="5" key="1">
    <citation type="journal article" date="2019" name="Beilstein J. Org. Chem.">
        <title>Nanangenines: drimane sesquiterpenoids as the dominant metabolite cohort of a novel Australian fungus, Aspergillus nanangensis.</title>
        <authorList>
            <person name="Lacey H.J."/>
            <person name="Gilchrist C.L.M."/>
            <person name="Crombie A."/>
            <person name="Kalaitzis J.A."/>
            <person name="Vuong D."/>
            <person name="Rutledge P.J."/>
            <person name="Turner P."/>
            <person name="Pitt J.I."/>
            <person name="Lacey E."/>
            <person name="Chooi Y.H."/>
            <person name="Piggott A.M."/>
        </authorList>
    </citation>
    <scope>NUCLEOTIDE SEQUENCE</scope>
    <source>
        <strain evidence="5">MST-FP2251</strain>
    </source>
</reference>
<dbReference type="Proteomes" id="UP001194746">
    <property type="component" value="Unassembled WGS sequence"/>
</dbReference>
<sequence length="383" mass="40190">MPLFAFGSNGSGQLGIGHVDDVSEPTRCVFEEEEPNPTSQSGKTIVRVAAGGNHTLVLHSDGAVYAAGCNEDRRCGASFSSDAQVRFRRLIIVEDEVSGQTYRVFKHVAATWEGTILVVGAESARGGGYENDDAHDKVFVVGSGAKGELGLGEECTRASTPVQIPDFPPLGTKIDAIASGMGHAVVVLSNGDVYGWGGARKGQLGDYAKAGKIAWSPVKIEGLNFRATDAACGREFTVLTGDKATGQFVVLGSCDNKWNILSSAPASDHVMGFRGIAASWHGVYVHQVDFSVVAWGRNDRGQLPPANIPKARELAVGSEHALVLVDGRTVVAFGWGEHGNCGPVTDAHGNVKEDYRLIPLPSEAGSEIVGVGAGCATSWIVMS</sequence>
<protein>
    <recommendedName>
        <fullName evidence="4">RCC1-like domain-containing protein</fullName>
    </recommendedName>
</protein>
<dbReference type="PANTHER" id="PTHR45982">
    <property type="entry name" value="REGULATOR OF CHROMOSOME CONDENSATION"/>
    <property type="match status" value="1"/>
</dbReference>
<evidence type="ECO:0000259" key="4">
    <source>
        <dbReference type="Pfam" id="PF25390"/>
    </source>
</evidence>
<feature type="repeat" description="RCC1" evidence="3">
    <location>
        <begin position="1"/>
        <end position="61"/>
    </location>
</feature>
<organism evidence="5 6">
    <name type="scientific">Aspergillus nanangensis</name>
    <dbReference type="NCBI Taxonomy" id="2582783"/>
    <lineage>
        <taxon>Eukaryota</taxon>
        <taxon>Fungi</taxon>
        <taxon>Dikarya</taxon>
        <taxon>Ascomycota</taxon>
        <taxon>Pezizomycotina</taxon>
        <taxon>Eurotiomycetes</taxon>
        <taxon>Eurotiomycetidae</taxon>
        <taxon>Eurotiales</taxon>
        <taxon>Aspergillaceae</taxon>
        <taxon>Aspergillus</taxon>
        <taxon>Aspergillus subgen. Circumdati</taxon>
    </lineage>
</organism>
<dbReference type="PRINTS" id="PR00633">
    <property type="entry name" value="RCCNDNSATION"/>
</dbReference>
<dbReference type="Pfam" id="PF25390">
    <property type="entry name" value="WD40_RLD"/>
    <property type="match status" value="1"/>
</dbReference>
<accession>A0AAD4CY19</accession>
<feature type="repeat" description="RCC1" evidence="3">
    <location>
        <begin position="136"/>
        <end position="190"/>
    </location>
</feature>
<reference evidence="5" key="2">
    <citation type="submission" date="2020-02" db="EMBL/GenBank/DDBJ databases">
        <authorList>
            <person name="Gilchrist C.L.M."/>
            <person name="Chooi Y.-H."/>
        </authorList>
    </citation>
    <scope>NUCLEOTIDE SEQUENCE</scope>
    <source>
        <strain evidence="5">MST-FP2251</strain>
    </source>
</reference>
<gene>
    <name evidence="5" type="ORF">FE257_010053</name>
</gene>
<evidence type="ECO:0000256" key="2">
    <source>
        <dbReference type="ARBA" id="ARBA00022737"/>
    </source>
</evidence>
<name>A0AAD4CY19_ASPNN</name>
<keyword evidence="1" id="KW-0344">Guanine-nucleotide releasing factor</keyword>
<dbReference type="AlphaFoldDB" id="A0AAD4CY19"/>
<dbReference type="InterPro" id="IPR051553">
    <property type="entry name" value="Ran_GTPase-activating"/>
</dbReference>
<evidence type="ECO:0000256" key="1">
    <source>
        <dbReference type="ARBA" id="ARBA00022658"/>
    </source>
</evidence>
<evidence type="ECO:0000313" key="5">
    <source>
        <dbReference type="EMBL" id="KAF9893883.1"/>
    </source>
</evidence>
<keyword evidence="6" id="KW-1185">Reference proteome</keyword>
<feature type="repeat" description="RCC1" evidence="3">
    <location>
        <begin position="290"/>
        <end position="327"/>
    </location>
</feature>
<dbReference type="PANTHER" id="PTHR45982:SF1">
    <property type="entry name" value="REGULATOR OF CHROMOSOME CONDENSATION"/>
    <property type="match status" value="1"/>
</dbReference>
<feature type="repeat" description="RCC1" evidence="3">
    <location>
        <begin position="191"/>
        <end position="243"/>
    </location>
</feature>
<dbReference type="PROSITE" id="PS00626">
    <property type="entry name" value="RCC1_2"/>
    <property type="match status" value="2"/>
</dbReference>
<dbReference type="InterPro" id="IPR009091">
    <property type="entry name" value="RCC1/BLIP-II"/>
</dbReference>
<evidence type="ECO:0000313" key="6">
    <source>
        <dbReference type="Proteomes" id="UP001194746"/>
    </source>
</evidence>
<proteinExistence type="predicted"/>